<reference evidence="2 3" key="1">
    <citation type="submission" date="2015-11" db="EMBL/GenBank/DDBJ databases">
        <title>Expanding the genomic diversity of Burkholderia species for the development of highly accurate diagnostics.</title>
        <authorList>
            <person name="Sahl J."/>
            <person name="Keim P."/>
            <person name="Wagner D."/>
        </authorList>
    </citation>
    <scope>NUCLEOTIDE SEQUENCE [LARGE SCALE GENOMIC DNA]</scope>
    <source>
        <strain evidence="2 3">MSMB2167WGS</strain>
    </source>
</reference>
<feature type="compositionally biased region" description="Low complexity" evidence="1">
    <location>
        <begin position="37"/>
        <end position="58"/>
    </location>
</feature>
<evidence type="ECO:0000313" key="2">
    <source>
        <dbReference type="EMBL" id="KWE09581.1"/>
    </source>
</evidence>
<evidence type="ECO:0000256" key="1">
    <source>
        <dbReference type="SAM" id="MobiDB-lite"/>
    </source>
</evidence>
<gene>
    <name evidence="2" type="ORF">WL73_05330</name>
</gene>
<evidence type="ECO:0000313" key="3">
    <source>
        <dbReference type="Proteomes" id="UP000062998"/>
    </source>
</evidence>
<proteinExistence type="predicted"/>
<dbReference type="Proteomes" id="UP000062998">
    <property type="component" value="Unassembled WGS sequence"/>
</dbReference>
<protein>
    <submittedName>
        <fullName evidence="2">Uncharacterized protein</fullName>
    </submittedName>
</protein>
<name>A0A107G0F2_9BURK</name>
<feature type="region of interest" description="Disordered" evidence="1">
    <location>
        <begin position="199"/>
        <end position="226"/>
    </location>
</feature>
<feature type="region of interest" description="Disordered" evidence="1">
    <location>
        <begin position="32"/>
        <end position="66"/>
    </location>
</feature>
<comment type="caution">
    <text evidence="2">The sequence shown here is derived from an EMBL/GenBank/DDBJ whole genome shotgun (WGS) entry which is preliminary data.</text>
</comment>
<dbReference type="AlphaFoldDB" id="A0A107G0F2"/>
<organism evidence="2 3">
    <name type="scientific">Burkholderia ubonensis</name>
    <dbReference type="NCBI Taxonomy" id="101571"/>
    <lineage>
        <taxon>Bacteria</taxon>
        <taxon>Pseudomonadati</taxon>
        <taxon>Pseudomonadota</taxon>
        <taxon>Betaproteobacteria</taxon>
        <taxon>Burkholderiales</taxon>
        <taxon>Burkholderiaceae</taxon>
        <taxon>Burkholderia</taxon>
        <taxon>Burkholderia cepacia complex</taxon>
    </lineage>
</organism>
<dbReference type="RefSeq" id="WP_060323075.1">
    <property type="nucleotide sequence ID" value="NZ_JAXKSK010000001.1"/>
</dbReference>
<accession>A0A107G0F2</accession>
<sequence>MSNDALDPLLRQFAEKQLGRALAPGEEKALLERLSRRAAGQQAPAAGPGPQPARQSPATNPPPAPLKTRQEVREQIKHFLQLNQQKAYEKMRGILQSIDAQNEATLGVLATEQRKLSGMLDAREPSDGQPAANPQSGASDIQDSTRQALMLIGEQLTGLIKQEMQACFRQYVDPLAERVQAIHEWLQNLDACLKEPDIPAPAAVPAASPDIASPPVHDTSDQASLK</sequence>
<feature type="compositionally biased region" description="Polar residues" evidence="1">
    <location>
        <begin position="132"/>
        <end position="142"/>
    </location>
</feature>
<feature type="compositionally biased region" description="Low complexity" evidence="1">
    <location>
        <begin position="200"/>
        <end position="216"/>
    </location>
</feature>
<feature type="region of interest" description="Disordered" evidence="1">
    <location>
        <begin position="121"/>
        <end position="142"/>
    </location>
</feature>
<dbReference type="EMBL" id="LPIX01000022">
    <property type="protein sequence ID" value="KWE09581.1"/>
    <property type="molecule type" value="Genomic_DNA"/>
</dbReference>